<dbReference type="AlphaFoldDB" id="A0A1I1WJR2"/>
<evidence type="ECO:0000256" key="4">
    <source>
        <dbReference type="ARBA" id="ARBA00023239"/>
    </source>
</evidence>
<evidence type="ECO:0000256" key="3">
    <source>
        <dbReference type="ARBA" id="ARBA00022898"/>
    </source>
</evidence>
<comment type="cofactor">
    <cofactor evidence="1 5">
        <name>pyridoxal 5'-phosphate</name>
        <dbReference type="ChEBI" id="CHEBI:597326"/>
    </cofactor>
</comment>
<dbReference type="EMBL" id="FOMZ01000005">
    <property type="protein sequence ID" value="SFD95302.1"/>
    <property type="molecule type" value="Genomic_DNA"/>
</dbReference>
<dbReference type="SUPFAM" id="SSF50621">
    <property type="entry name" value="Alanine racemase C-terminal domain-like"/>
    <property type="match status" value="1"/>
</dbReference>
<dbReference type="InterPro" id="IPR022653">
    <property type="entry name" value="De-COase2_pyr-phos_BS"/>
</dbReference>
<accession>A0A1I1WJR2</accession>
<dbReference type="GO" id="GO:0008836">
    <property type="term" value="F:diaminopimelate decarboxylase activity"/>
    <property type="evidence" value="ECO:0007669"/>
    <property type="project" value="TreeGrafter"/>
</dbReference>
<keyword evidence="4" id="KW-0456">Lyase</keyword>
<evidence type="ECO:0000256" key="2">
    <source>
        <dbReference type="ARBA" id="ARBA00022793"/>
    </source>
</evidence>
<evidence type="ECO:0000313" key="10">
    <source>
        <dbReference type="Proteomes" id="UP000198716"/>
    </source>
</evidence>
<dbReference type="PANTHER" id="PTHR43727">
    <property type="entry name" value="DIAMINOPIMELATE DECARBOXYLASE"/>
    <property type="match status" value="1"/>
</dbReference>
<sequence>MCSWSDVLDFDRVARSCGTPVYLFSPEQLRRHVRAYSGLVGSTSRITYPIKANPTLPVLRCLVEMGVGVDCATPQELALARAAGFEETATFYNSPALDMPVATDLVRRGGTVVVNSPEQLRHLADHVHRAEASSVFVRWNPGLHPVGSGGSIQAHGTRHSQFGMDSETVLETLAESKVPIRGIHTHVGSQTHDLAVFDDALEGLHQLVDRIHDCTRQRITTLNLGGGLAGPSTDRGGGPDIADLVRTLRSRLRADLSYHVEPGNSLVGACMGLLTRVVAVDDNGTHRWGIIDVGSNQLLRSTILHSPHPVMDRNHRLLSTDGRDALAGPLCFAGDLVLPRTSLESVRPGDPLFVQHCGAYCQALGNHFNGYLAPATVALGEDGEFVMVSTSEPPWLDPARTTYVWSNDQPHYDTPRSFRPTESTVDHREWHLHHARQISANTFSYELDLPENPVRTITFYDIITELVRISLARLRPGSPNEAGLHHLVTRHHTSQPTDGEHVTSHVGLGPTNDGLIPFHLTIGDLVTAHGTATTSTS</sequence>
<dbReference type="Pfam" id="PF00278">
    <property type="entry name" value="Orn_DAP_Arg_deC"/>
    <property type="match status" value="1"/>
</dbReference>
<dbReference type="GO" id="GO:0009089">
    <property type="term" value="P:lysine biosynthetic process via diaminopimelate"/>
    <property type="evidence" value="ECO:0007669"/>
    <property type="project" value="TreeGrafter"/>
</dbReference>
<name>A0A1I1WJR2_9ACTN</name>
<dbReference type="PANTHER" id="PTHR43727:SF2">
    <property type="entry name" value="GROUP IV DECARBOXYLASE"/>
    <property type="match status" value="1"/>
</dbReference>
<dbReference type="SUPFAM" id="SSF51419">
    <property type="entry name" value="PLP-binding barrel"/>
    <property type="match status" value="1"/>
</dbReference>
<dbReference type="InterPro" id="IPR022644">
    <property type="entry name" value="De-COase2_N"/>
</dbReference>
<organism evidence="9 10">
    <name type="scientific">Actinopolyspora alba</name>
    <dbReference type="NCBI Taxonomy" id="673379"/>
    <lineage>
        <taxon>Bacteria</taxon>
        <taxon>Bacillati</taxon>
        <taxon>Actinomycetota</taxon>
        <taxon>Actinomycetes</taxon>
        <taxon>Actinopolysporales</taxon>
        <taxon>Actinopolysporaceae</taxon>
        <taxon>Actinopolyspora</taxon>
        <taxon>Actinopolyspora alba group</taxon>
    </lineage>
</organism>
<dbReference type="Gene3D" id="3.20.20.10">
    <property type="entry name" value="Alanine racemase"/>
    <property type="match status" value="1"/>
</dbReference>
<comment type="similarity">
    <text evidence="6">Belongs to the Orn/Lys/Arg decarboxylase class-II family.</text>
</comment>
<dbReference type="Proteomes" id="UP000198716">
    <property type="component" value="Unassembled WGS sequence"/>
</dbReference>
<feature type="modified residue" description="N6-(pyridoxal phosphate)lysine" evidence="5">
    <location>
        <position position="51"/>
    </location>
</feature>
<dbReference type="PRINTS" id="PR01179">
    <property type="entry name" value="ODADCRBXLASE"/>
</dbReference>
<feature type="active site" description="Proton donor" evidence="5">
    <location>
        <position position="331"/>
    </location>
</feature>
<keyword evidence="2" id="KW-0210">Decarboxylase</keyword>
<dbReference type="InterPro" id="IPR029066">
    <property type="entry name" value="PLP-binding_barrel"/>
</dbReference>
<evidence type="ECO:0000313" key="9">
    <source>
        <dbReference type="EMBL" id="SFD95302.1"/>
    </source>
</evidence>
<evidence type="ECO:0000256" key="6">
    <source>
        <dbReference type="RuleBase" id="RU003737"/>
    </source>
</evidence>
<dbReference type="Pfam" id="PF02784">
    <property type="entry name" value="Orn_Arg_deC_N"/>
    <property type="match status" value="1"/>
</dbReference>
<keyword evidence="10" id="KW-1185">Reference proteome</keyword>
<dbReference type="InterPro" id="IPR009006">
    <property type="entry name" value="Ala_racemase/Decarboxylase_C"/>
</dbReference>
<protein>
    <submittedName>
        <fullName evidence="9">Diaminopimelate decarboxylase</fullName>
    </submittedName>
</protein>
<proteinExistence type="inferred from homology"/>
<evidence type="ECO:0000256" key="5">
    <source>
        <dbReference type="PIRSR" id="PIRSR600183-50"/>
    </source>
</evidence>
<keyword evidence="3 5" id="KW-0663">Pyridoxal phosphate</keyword>
<feature type="domain" description="Orn/DAP/Arg decarboxylase 2 C-terminal" evidence="7">
    <location>
        <begin position="269"/>
        <end position="358"/>
    </location>
</feature>
<dbReference type="InterPro" id="IPR022643">
    <property type="entry name" value="De-COase2_C"/>
</dbReference>
<feature type="domain" description="Orn/DAP/Arg decarboxylase 2 N-terminal" evidence="8">
    <location>
        <begin position="28"/>
        <end position="267"/>
    </location>
</feature>
<dbReference type="InterPro" id="IPR000183">
    <property type="entry name" value="Orn/DAP/Arg_de-COase"/>
</dbReference>
<gene>
    <name evidence="9" type="ORF">SAMN04487819_105332</name>
</gene>
<evidence type="ECO:0000256" key="1">
    <source>
        <dbReference type="ARBA" id="ARBA00001933"/>
    </source>
</evidence>
<evidence type="ECO:0000259" key="8">
    <source>
        <dbReference type="Pfam" id="PF02784"/>
    </source>
</evidence>
<reference evidence="10" key="1">
    <citation type="submission" date="2016-10" db="EMBL/GenBank/DDBJ databases">
        <authorList>
            <person name="Varghese N."/>
            <person name="Submissions S."/>
        </authorList>
    </citation>
    <scope>NUCLEOTIDE SEQUENCE [LARGE SCALE GENOMIC DNA]</scope>
    <source>
        <strain evidence="10">DSM 45004</strain>
    </source>
</reference>
<dbReference type="Gene3D" id="2.40.37.10">
    <property type="entry name" value="Lyase, Ornithine Decarboxylase, Chain A, domain 1"/>
    <property type="match status" value="1"/>
</dbReference>
<evidence type="ECO:0000259" key="7">
    <source>
        <dbReference type="Pfam" id="PF00278"/>
    </source>
</evidence>
<dbReference type="PROSITE" id="PS00878">
    <property type="entry name" value="ODR_DC_2_1"/>
    <property type="match status" value="1"/>
</dbReference>